<organism evidence="1">
    <name type="scientific">Picea glauca</name>
    <name type="common">White spruce</name>
    <name type="synonym">Pinus glauca</name>
    <dbReference type="NCBI Taxonomy" id="3330"/>
    <lineage>
        <taxon>Eukaryota</taxon>
        <taxon>Viridiplantae</taxon>
        <taxon>Streptophyta</taxon>
        <taxon>Embryophyta</taxon>
        <taxon>Tracheophyta</taxon>
        <taxon>Spermatophyta</taxon>
        <taxon>Pinopsida</taxon>
        <taxon>Pinidae</taxon>
        <taxon>Conifers I</taxon>
        <taxon>Pinales</taxon>
        <taxon>Pinaceae</taxon>
        <taxon>Picea</taxon>
    </lineage>
</organism>
<reference evidence="1" key="1">
    <citation type="journal article" date="2015" name="Genome Biol. Evol.">
        <title>Organellar Genomes of White Spruce (Picea glauca): Assembly and Annotation.</title>
        <authorList>
            <person name="Jackman S.D."/>
            <person name="Warren R.L."/>
            <person name="Gibb E.A."/>
            <person name="Vandervalk B.P."/>
            <person name="Mohamadi H."/>
            <person name="Chu J."/>
            <person name="Raymond A."/>
            <person name="Pleasance S."/>
            <person name="Coope R."/>
            <person name="Wildung M.R."/>
            <person name="Ritland C.E."/>
            <person name="Bousquet J."/>
            <person name="Jones S.J."/>
            <person name="Bohlmann J."/>
            <person name="Birol I."/>
        </authorList>
    </citation>
    <scope>NUCLEOTIDE SEQUENCE [LARGE SCALE GENOMIC DNA]</scope>
    <source>
        <tissue evidence="1">Flushing bud</tissue>
    </source>
</reference>
<comment type="caution">
    <text evidence="1">The sequence shown here is derived from an EMBL/GenBank/DDBJ whole genome shotgun (WGS) entry which is preliminary data.</text>
</comment>
<geneLocation type="mitochondrion" evidence="1"/>
<gene>
    <name evidence="1" type="ORF">ABT39_MTgene989</name>
</gene>
<sequence length="52" mass="5798">MDMGSHEVGGDAPLPGDTQVIYLSQEEMITDTSFQVRIEDLLAKMPPSMWTK</sequence>
<keyword evidence="1" id="KW-0496">Mitochondrion</keyword>
<name>A0A117NJ91_PICGL</name>
<protein>
    <submittedName>
        <fullName evidence="1">Uncharacterized protein</fullName>
    </submittedName>
</protein>
<evidence type="ECO:0000313" key="1">
    <source>
        <dbReference type="EMBL" id="KUM51143.1"/>
    </source>
</evidence>
<accession>A0A117NJ91</accession>
<proteinExistence type="predicted"/>
<dbReference type="AlphaFoldDB" id="A0A117NJ91"/>
<dbReference type="EMBL" id="LKAM01000001">
    <property type="protein sequence ID" value="KUM51143.1"/>
    <property type="molecule type" value="Genomic_DNA"/>
</dbReference>